<sequence>MSDNVEVINNPSNKEPRITDETLCKLFDDTKQFDDLIIIDCRSIHEYSAGHIKTAIRCHPTETNDNILNLYNRLWRPRVCFVFHCEFSKYRGPTGYRYFAQVHQRSKNSDQKLNAYILDGGFYRFFALHQDYCVGTYIPEIDIPIE</sequence>
<comment type="similarity">
    <text evidence="1">Belongs to the MPI phosphatase family.</text>
</comment>
<evidence type="ECO:0000256" key="6">
    <source>
        <dbReference type="ARBA" id="ARBA00023306"/>
    </source>
</evidence>
<dbReference type="InterPro" id="IPR001763">
    <property type="entry name" value="Rhodanese-like_dom"/>
</dbReference>
<keyword evidence="4" id="KW-0378">Hydrolase</keyword>
<evidence type="ECO:0000256" key="1">
    <source>
        <dbReference type="ARBA" id="ARBA00011065"/>
    </source>
</evidence>
<evidence type="ECO:0000256" key="2">
    <source>
        <dbReference type="ARBA" id="ARBA00013064"/>
    </source>
</evidence>
<evidence type="ECO:0000256" key="5">
    <source>
        <dbReference type="ARBA" id="ARBA00022912"/>
    </source>
</evidence>
<reference evidence="8 9" key="1">
    <citation type="submission" date="2024-04" db="EMBL/GenBank/DDBJ databases">
        <title>Tritrichomonas musculus Genome.</title>
        <authorList>
            <person name="Alves-Ferreira E."/>
            <person name="Grigg M."/>
            <person name="Lorenzi H."/>
            <person name="Galac M."/>
        </authorList>
    </citation>
    <scope>NUCLEOTIDE SEQUENCE [LARGE SCALE GENOMIC DNA]</scope>
    <source>
        <strain evidence="8 9">EAF2021</strain>
    </source>
</reference>
<dbReference type="Proteomes" id="UP001470230">
    <property type="component" value="Unassembled WGS sequence"/>
</dbReference>
<dbReference type="PROSITE" id="PS50206">
    <property type="entry name" value="RHODANESE_3"/>
    <property type="match status" value="1"/>
</dbReference>
<dbReference type="InterPro" id="IPR000751">
    <property type="entry name" value="MPI_Phosphatase"/>
</dbReference>
<dbReference type="EC" id="3.1.3.48" evidence="2"/>
<accession>A0ABR2KSJ3</accession>
<feature type="domain" description="Rhodanese" evidence="7">
    <location>
        <begin position="32"/>
        <end position="134"/>
    </location>
</feature>
<evidence type="ECO:0000313" key="8">
    <source>
        <dbReference type="EMBL" id="KAK8894085.1"/>
    </source>
</evidence>
<keyword evidence="5" id="KW-0904">Protein phosphatase</keyword>
<name>A0ABR2KSJ3_9EUKA</name>
<dbReference type="Gene3D" id="3.40.250.10">
    <property type="entry name" value="Rhodanese-like domain"/>
    <property type="match status" value="1"/>
</dbReference>
<comment type="caution">
    <text evidence="8">The sequence shown here is derived from an EMBL/GenBank/DDBJ whole genome shotgun (WGS) entry which is preliminary data.</text>
</comment>
<evidence type="ECO:0000313" key="9">
    <source>
        <dbReference type="Proteomes" id="UP001470230"/>
    </source>
</evidence>
<dbReference type="Pfam" id="PF00581">
    <property type="entry name" value="Rhodanese"/>
    <property type="match status" value="1"/>
</dbReference>
<evidence type="ECO:0000259" key="7">
    <source>
        <dbReference type="PROSITE" id="PS50206"/>
    </source>
</evidence>
<protein>
    <recommendedName>
        <fullName evidence="2">protein-tyrosine-phosphatase</fullName>
        <ecNumber evidence="2">3.1.3.48</ecNumber>
    </recommendedName>
</protein>
<evidence type="ECO:0000256" key="3">
    <source>
        <dbReference type="ARBA" id="ARBA00022618"/>
    </source>
</evidence>
<dbReference type="EMBL" id="JAPFFF010000003">
    <property type="protein sequence ID" value="KAK8894085.1"/>
    <property type="molecule type" value="Genomic_DNA"/>
</dbReference>
<organism evidence="8 9">
    <name type="scientific">Tritrichomonas musculus</name>
    <dbReference type="NCBI Taxonomy" id="1915356"/>
    <lineage>
        <taxon>Eukaryota</taxon>
        <taxon>Metamonada</taxon>
        <taxon>Parabasalia</taxon>
        <taxon>Tritrichomonadida</taxon>
        <taxon>Tritrichomonadidae</taxon>
        <taxon>Tritrichomonas</taxon>
    </lineage>
</organism>
<keyword evidence="6" id="KW-0131">Cell cycle</keyword>
<keyword evidence="3" id="KW-0132">Cell division</keyword>
<dbReference type="PRINTS" id="PR00716">
    <property type="entry name" value="MPIPHPHTASE"/>
</dbReference>
<dbReference type="SMART" id="SM00450">
    <property type="entry name" value="RHOD"/>
    <property type="match status" value="1"/>
</dbReference>
<proteinExistence type="inferred from homology"/>
<dbReference type="SUPFAM" id="SSF52821">
    <property type="entry name" value="Rhodanese/Cell cycle control phosphatase"/>
    <property type="match status" value="1"/>
</dbReference>
<gene>
    <name evidence="8" type="ORF">M9Y10_022517</name>
</gene>
<evidence type="ECO:0000256" key="4">
    <source>
        <dbReference type="ARBA" id="ARBA00022801"/>
    </source>
</evidence>
<dbReference type="InterPro" id="IPR036873">
    <property type="entry name" value="Rhodanese-like_dom_sf"/>
</dbReference>
<keyword evidence="9" id="KW-1185">Reference proteome</keyword>
<dbReference type="PANTHER" id="PTHR10828:SF17">
    <property type="entry name" value="PROTEIN-TYROSINE-PHOSPHATASE"/>
    <property type="match status" value="1"/>
</dbReference>
<dbReference type="PANTHER" id="PTHR10828">
    <property type="entry name" value="M-PHASE INDUCER PHOSPHATASE DUAL SPECIFICITY PHOSPHATASE CDC25"/>
    <property type="match status" value="1"/>
</dbReference>